<evidence type="ECO:0000256" key="2">
    <source>
        <dbReference type="ARBA" id="ARBA00023034"/>
    </source>
</evidence>
<feature type="coiled-coil region" evidence="4">
    <location>
        <begin position="1128"/>
        <end position="1229"/>
    </location>
</feature>
<dbReference type="PANTHER" id="PTHR18921:SF2">
    <property type="entry name" value="THYROID RECEPTOR-INTERACTING PROTEIN 11"/>
    <property type="match status" value="1"/>
</dbReference>
<feature type="region of interest" description="Disordered" evidence="5">
    <location>
        <begin position="101"/>
        <end position="158"/>
    </location>
</feature>
<dbReference type="PANTHER" id="PTHR18921">
    <property type="entry name" value="MYOSIN HEAVY CHAIN - RELATED"/>
    <property type="match status" value="1"/>
</dbReference>
<protein>
    <recommendedName>
        <fullName evidence="6">GRIP domain-containing protein</fullName>
    </recommendedName>
</protein>
<proteinExistence type="predicted"/>
<name>A0AA85K6P5_TRIRE</name>
<feature type="compositionally biased region" description="Polar residues" evidence="5">
    <location>
        <begin position="147"/>
        <end position="157"/>
    </location>
</feature>
<accession>A0AA85K6P5</accession>
<keyword evidence="2" id="KW-0333">Golgi apparatus</keyword>
<dbReference type="GO" id="GO:0031267">
    <property type="term" value="F:small GTPase binding"/>
    <property type="evidence" value="ECO:0007669"/>
    <property type="project" value="TreeGrafter"/>
</dbReference>
<dbReference type="Proteomes" id="UP000050795">
    <property type="component" value="Unassembled WGS sequence"/>
</dbReference>
<feature type="coiled-coil region" evidence="4">
    <location>
        <begin position="160"/>
        <end position="261"/>
    </location>
</feature>
<dbReference type="WBParaSite" id="TREG1_70290.1">
    <property type="protein sequence ID" value="TREG1_70290.1"/>
    <property type="gene ID" value="TREG1_70290"/>
</dbReference>
<feature type="compositionally biased region" description="Polar residues" evidence="5">
    <location>
        <begin position="1446"/>
        <end position="1466"/>
    </location>
</feature>
<evidence type="ECO:0000259" key="6">
    <source>
        <dbReference type="PROSITE" id="PS50913"/>
    </source>
</evidence>
<organism evidence="7 8">
    <name type="scientific">Trichobilharzia regenti</name>
    <name type="common">Nasal bird schistosome</name>
    <dbReference type="NCBI Taxonomy" id="157069"/>
    <lineage>
        <taxon>Eukaryota</taxon>
        <taxon>Metazoa</taxon>
        <taxon>Spiralia</taxon>
        <taxon>Lophotrochozoa</taxon>
        <taxon>Platyhelminthes</taxon>
        <taxon>Trematoda</taxon>
        <taxon>Digenea</taxon>
        <taxon>Strigeidida</taxon>
        <taxon>Schistosomatoidea</taxon>
        <taxon>Schistosomatidae</taxon>
        <taxon>Trichobilharzia</taxon>
    </lineage>
</organism>
<feature type="coiled-coil region" evidence="4">
    <location>
        <begin position="1269"/>
        <end position="1296"/>
    </location>
</feature>
<feature type="coiled-coil region" evidence="4">
    <location>
        <begin position="1057"/>
        <end position="1084"/>
    </location>
</feature>
<evidence type="ECO:0000313" key="7">
    <source>
        <dbReference type="Proteomes" id="UP000050795"/>
    </source>
</evidence>
<feature type="compositionally biased region" description="Basic and acidic residues" evidence="5">
    <location>
        <begin position="101"/>
        <end position="110"/>
    </location>
</feature>
<dbReference type="GO" id="GO:0005794">
    <property type="term" value="C:Golgi apparatus"/>
    <property type="evidence" value="ECO:0007669"/>
    <property type="project" value="UniProtKB-SubCell"/>
</dbReference>
<dbReference type="GO" id="GO:0007030">
    <property type="term" value="P:Golgi organization"/>
    <property type="evidence" value="ECO:0007669"/>
    <property type="project" value="TreeGrafter"/>
</dbReference>
<reference evidence="8" key="2">
    <citation type="submission" date="2023-11" db="UniProtKB">
        <authorList>
            <consortium name="WormBaseParasite"/>
        </authorList>
    </citation>
    <scope>IDENTIFICATION</scope>
</reference>
<dbReference type="GO" id="GO:0006888">
    <property type="term" value="P:endoplasmic reticulum to Golgi vesicle-mediated transport"/>
    <property type="evidence" value="ECO:0007669"/>
    <property type="project" value="TreeGrafter"/>
</dbReference>
<feature type="domain" description="GRIP" evidence="6">
    <location>
        <begin position="1317"/>
        <end position="1366"/>
    </location>
</feature>
<feature type="region of interest" description="Disordered" evidence="5">
    <location>
        <begin position="305"/>
        <end position="324"/>
    </location>
</feature>
<feature type="region of interest" description="Disordered" evidence="5">
    <location>
        <begin position="1446"/>
        <end position="1479"/>
    </location>
</feature>
<feature type="compositionally biased region" description="Basic residues" evidence="5">
    <location>
        <begin position="305"/>
        <end position="315"/>
    </location>
</feature>
<evidence type="ECO:0000256" key="4">
    <source>
        <dbReference type="SAM" id="Coils"/>
    </source>
</evidence>
<feature type="region of interest" description="Disordered" evidence="5">
    <location>
        <begin position="601"/>
        <end position="642"/>
    </location>
</feature>
<feature type="coiled-coil region" evidence="4">
    <location>
        <begin position="879"/>
        <end position="906"/>
    </location>
</feature>
<evidence type="ECO:0000256" key="3">
    <source>
        <dbReference type="ARBA" id="ARBA00023054"/>
    </source>
</evidence>
<reference evidence="7" key="1">
    <citation type="submission" date="2022-06" db="EMBL/GenBank/DDBJ databases">
        <authorList>
            <person name="Berger JAMES D."/>
            <person name="Berger JAMES D."/>
        </authorList>
    </citation>
    <scope>NUCLEOTIDE SEQUENCE [LARGE SCALE GENOMIC DNA]</scope>
</reference>
<evidence type="ECO:0000313" key="8">
    <source>
        <dbReference type="WBParaSite" id="TREG1_70290.1"/>
    </source>
</evidence>
<dbReference type="InterPro" id="IPR000237">
    <property type="entry name" value="GRIP_dom"/>
</dbReference>
<keyword evidence="3 4" id="KW-0175">Coiled coil</keyword>
<dbReference type="PROSITE" id="PS50913">
    <property type="entry name" value="GRIP"/>
    <property type="match status" value="1"/>
</dbReference>
<evidence type="ECO:0000256" key="1">
    <source>
        <dbReference type="ARBA" id="ARBA00004555"/>
    </source>
</evidence>
<feature type="coiled-coil region" evidence="4">
    <location>
        <begin position="734"/>
        <end position="768"/>
    </location>
</feature>
<keyword evidence="7" id="KW-1185">Reference proteome</keyword>
<evidence type="ECO:0000256" key="5">
    <source>
        <dbReference type="SAM" id="MobiDB-lite"/>
    </source>
</evidence>
<sequence length="1487" mass="166878">MDWLGGLSSIKGQITNITKDLLAEGTREINDPANELSVARSRISELESIIETQKTEITCLRSKNEDLLVQLESSQLMLDHTKEVFVQQLREKDAIIAKLRSEVSNERGEPEGQPEASVSSASSHIDADAPNSGRRQYPDLVSEEHSSPSVKSHSDGTATWEDLKNEVVQLRAELAKWKKLAKKKERNMTSTPSHQVLNIELEKQIEQLKKQLSESEENRRTELAAVQETHSDHLSNLMEQLKETEAEVFKLQSQVEAYESCQTSDRCRDDNNTFENINIQKIDQSVSTEIVDLLDQDVCESLKKTHPGKKKKKKSPSPVESSDPVQICKPVCCEVSLQTECNQLKNSSTQANEQVETKDAFTDEVPNRSGCSAFVQTESFIEFMTTEVQTESEYETTAAQISSLTVETQLPSSDNNTNSYLPNDVLNSAITTTTTTTSYDIPSESELLHSGGQLPQKQSSIISEDFNKSIELSELISQLADEMNIYDQAILDVVNRHKTESPSLLSSDTAPLSQPIIFSHSDFDSIGDILEKLRLFKGTIKSRHEYITKSCVSKHSSCPRTLESLNETNNMSLSVPVSTAGISGEISDTTEVELDAWQDDDFPELNTNTSGETKCQSELPTDSTQPDGGDKLQDELSSSPSKLKEKIQQLEKMLTKDNVSNAHRIAELENQLEPFNRLQKTLNKSISHLLSLPPPPTLPSHLLDRKTSCSWPPATVEDQLALLTASEVSARNEIIRLNNSLLSLQEKCRQLELDNQQLCSQINKHDENEKSSAAAPAAACIDEQQISDDFVELSSLAYQLCVSLDPEVGEKEWNPDDWEIELFTLLKDRLDSEVTETGDQSDSVVKLSAEVAALRDILAQHTNFRTQAERDLKHLLSTIQNQHDIIDTLSKEKQQLESALSNMEAKLSTSTVVSVTATTTRPTSPVAVVSTENYYSPLEVVRIDAQTQTTLPFDDNLSTSVNKSEEGYEVYCKEIIECICSMYNEFIHVTSEDSQSCVALPESCQLTNRKVFSLLEKLNSKLTEFKANSDSFQSVYNSIVNSLQQKHAESQLYHEKLQHCLTELNEANKRREETEILVESLREQLTVKQVETESIVKQSIAMSESSPATHKCVEGLHEMHFDGQTANEERLLAEIERLQAHLVEIEESYTTEAVNAENREVELRGRLAEAEKSLTSLTDSCKTANERVSTAYSERDEALKHLEASRREVLDLKESLSTLQNVLDNFQRNQEAALAAETEHLRSELTRTVQKEMTVRQEMEELHKTLLSYQDLTKDLQQMKSTNQQLREQTIRLETKVKKRDAEVDGLRERLTKMAVDTDARIDKILIKNLLLSYLQLPANQRSNAIRVIGNLVGFSEEDYTKIANESGTLPKLMGWVRTAVSNIPSGPPKDVLLSSENPNKSFTELLLAFLEEESSPRSPIKLPMDYYTPEMVHPTTNVRRQVNITSQGGDQQHPVNKTVITSASLTDPPKPNYTSNDKPVFFMPQQ</sequence>
<feature type="compositionally biased region" description="Polar residues" evidence="5">
    <location>
        <begin position="605"/>
        <end position="626"/>
    </location>
</feature>
<comment type="subcellular location">
    <subcellularLocation>
        <location evidence="1">Golgi apparatus</location>
    </subcellularLocation>
</comment>